<reference evidence="2" key="1">
    <citation type="journal article" date="2020" name="Vet. Microbiol.">
        <title>Characterisation of plasmids harbouring extended-spectrum cephalosporin resistance genes in Escherichia coli from French rivers.</title>
        <authorList>
            <person name="Baron S."/>
            <person name="Le Devendec L."/>
            <person name="Lucas P."/>
            <person name="Larvor E."/>
            <person name="Jove T."/>
            <person name="Kempf I."/>
        </authorList>
    </citation>
    <scope>NUCLEOTIDE SEQUENCE</scope>
    <source>
        <strain evidence="2">DH5alpha</strain>
        <plasmid evidence="2">pESBL87</plasmid>
    </source>
</reference>
<keyword evidence="1" id="KW-0472">Membrane</keyword>
<organism evidence="2">
    <name type="scientific">Escherichia coli</name>
    <dbReference type="NCBI Taxonomy" id="562"/>
    <lineage>
        <taxon>Bacteria</taxon>
        <taxon>Pseudomonadati</taxon>
        <taxon>Pseudomonadota</taxon>
        <taxon>Gammaproteobacteria</taxon>
        <taxon>Enterobacterales</taxon>
        <taxon>Enterobacteriaceae</taxon>
        <taxon>Escherichia</taxon>
    </lineage>
</organism>
<accession>A0A6M4P590</accession>
<dbReference type="AlphaFoldDB" id="A0A6M4P590"/>
<geneLocation type="plasmid" evidence="2">
    <name>pESBL87</name>
</geneLocation>
<protein>
    <submittedName>
        <fullName evidence="2">Uncharacterized protein</fullName>
    </submittedName>
</protein>
<proteinExistence type="predicted"/>
<keyword evidence="1" id="KW-1133">Transmembrane helix</keyword>
<name>A0A6M4P590_ECOLX</name>
<evidence type="ECO:0000256" key="1">
    <source>
        <dbReference type="SAM" id="Phobius"/>
    </source>
</evidence>
<sequence length="120" mass="13820">MRIENRRIAPDSGICFTQLRINQEATLFFAKVECALDGLIGNFFVVSLTFLFGLFCQFRVLLGELCFQCRKASLGLRFGFLLFAFQNGDIAVQGNQLLLLRFDFCLSLRFFSHLLFKLLF</sequence>
<evidence type="ECO:0000313" key="2">
    <source>
        <dbReference type="EMBL" id="QJS04852.1"/>
    </source>
</evidence>
<gene>
    <name evidence="2" type="ORF">G6850_00130</name>
</gene>
<feature type="transmembrane region" description="Helical" evidence="1">
    <location>
        <begin position="39"/>
        <end position="62"/>
    </location>
</feature>
<keyword evidence="2" id="KW-0614">Plasmid</keyword>
<keyword evidence="1" id="KW-0812">Transmembrane</keyword>
<dbReference type="EMBL" id="MT230399">
    <property type="protein sequence ID" value="QJS04852.1"/>
    <property type="molecule type" value="Genomic_DNA"/>
</dbReference>